<name>C7LUX8_DESBD</name>
<evidence type="ECO:0000256" key="3">
    <source>
        <dbReference type="ARBA" id="ARBA00022737"/>
    </source>
</evidence>
<dbReference type="KEGG" id="dba:Dbac_0285"/>
<gene>
    <name evidence="9" type="ordered locus">Dbac_0285</name>
</gene>
<proteinExistence type="predicted"/>
<evidence type="ECO:0000256" key="6">
    <source>
        <dbReference type="ARBA" id="ARBA00023125"/>
    </source>
</evidence>
<dbReference type="SUPFAM" id="SSF49493">
    <property type="entry name" value="HSP40/DnaJ peptide-binding domain"/>
    <property type="match status" value="2"/>
</dbReference>
<dbReference type="Proteomes" id="UP000002216">
    <property type="component" value="Chromosome"/>
</dbReference>
<evidence type="ECO:0000256" key="1">
    <source>
        <dbReference type="ARBA" id="ARBA00022490"/>
    </source>
</evidence>
<dbReference type="FunFam" id="2.60.260.20:FF:000008">
    <property type="entry name" value="Curved DNA-binding protein"/>
    <property type="match status" value="1"/>
</dbReference>
<evidence type="ECO:0000256" key="4">
    <source>
        <dbReference type="ARBA" id="ARBA00022771"/>
    </source>
</evidence>
<keyword evidence="4" id="KW-0863">Zinc-finger</keyword>
<dbReference type="Pfam" id="PF01556">
    <property type="entry name" value="DnaJ_C"/>
    <property type="match status" value="1"/>
</dbReference>
<dbReference type="OrthoDB" id="9779889at2"/>
<dbReference type="GO" id="GO:0003677">
    <property type="term" value="F:DNA binding"/>
    <property type="evidence" value="ECO:0007669"/>
    <property type="project" value="UniProtKB-KW"/>
</dbReference>
<dbReference type="PROSITE" id="PS00636">
    <property type="entry name" value="DNAJ_1"/>
    <property type="match status" value="1"/>
</dbReference>
<keyword evidence="1" id="KW-0963">Cytoplasm</keyword>
<dbReference type="SUPFAM" id="SSF46565">
    <property type="entry name" value="Chaperone J-domain"/>
    <property type="match status" value="1"/>
</dbReference>
<keyword evidence="3" id="KW-0677">Repeat</keyword>
<dbReference type="PANTHER" id="PTHR43096:SF52">
    <property type="entry name" value="DNAJ HOMOLOG 1, MITOCHONDRIAL-RELATED"/>
    <property type="match status" value="1"/>
</dbReference>
<dbReference type="HOGENOM" id="CLU_017633_0_0_7"/>
<dbReference type="RefSeq" id="WP_012805497.1">
    <property type="nucleotide sequence ID" value="NC_013173.1"/>
</dbReference>
<dbReference type="GO" id="GO:0005737">
    <property type="term" value="C:cytoplasm"/>
    <property type="evidence" value="ECO:0007669"/>
    <property type="project" value="TreeGrafter"/>
</dbReference>
<keyword evidence="7" id="KW-0143">Chaperone</keyword>
<dbReference type="PRINTS" id="PR00625">
    <property type="entry name" value="JDOMAIN"/>
</dbReference>
<dbReference type="GO" id="GO:0008270">
    <property type="term" value="F:zinc ion binding"/>
    <property type="evidence" value="ECO:0007669"/>
    <property type="project" value="UniProtKB-KW"/>
</dbReference>
<dbReference type="PANTHER" id="PTHR43096">
    <property type="entry name" value="DNAJ HOMOLOG 1, MITOCHONDRIAL-RELATED"/>
    <property type="match status" value="1"/>
</dbReference>
<dbReference type="CDD" id="cd10747">
    <property type="entry name" value="DnaJ_C"/>
    <property type="match status" value="1"/>
</dbReference>
<evidence type="ECO:0000256" key="2">
    <source>
        <dbReference type="ARBA" id="ARBA00022723"/>
    </source>
</evidence>
<dbReference type="Pfam" id="PF00226">
    <property type="entry name" value="DnaJ"/>
    <property type="match status" value="1"/>
</dbReference>
<dbReference type="GO" id="GO:0042026">
    <property type="term" value="P:protein refolding"/>
    <property type="evidence" value="ECO:0007669"/>
    <property type="project" value="TreeGrafter"/>
</dbReference>
<dbReference type="InterPro" id="IPR018253">
    <property type="entry name" value="DnaJ_domain_CS"/>
</dbReference>
<evidence type="ECO:0000313" key="10">
    <source>
        <dbReference type="Proteomes" id="UP000002216"/>
    </source>
</evidence>
<organism evidence="9 10">
    <name type="scientific">Desulfomicrobium baculatum (strain DSM 4028 / VKM B-1378 / X)</name>
    <name type="common">Desulfovibrio baculatus</name>
    <dbReference type="NCBI Taxonomy" id="525897"/>
    <lineage>
        <taxon>Bacteria</taxon>
        <taxon>Pseudomonadati</taxon>
        <taxon>Thermodesulfobacteriota</taxon>
        <taxon>Desulfovibrionia</taxon>
        <taxon>Desulfovibrionales</taxon>
        <taxon>Desulfomicrobiaceae</taxon>
        <taxon>Desulfomicrobium</taxon>
    </lineage>
</organism>
<accession>C7LUX8</accession>
<dbReference type="InterPro" id="IPR002939">
    <property type="entry name" value="DnaJ_C"/>
</dbReference>
<evidence type="ECO:0000259" key="8">
    <source>
        <dbReference type="PROSITE" id="PS50076"/>
    </source>
</evidence>
<dbReference type="FunFam" id="2.60.260.20:FF:000005">
    <property type="entry name" value="Chaperone protein dnaJ 1, mitochondrial"/>
    <property type="match status" value="1"/>
</dbReference>
<dbReference type="AlphaFoldDB" id="C7LUX8"/>
<dbReference type="SMART" id="SM00271">
    <property type="entry name" value="DnaJ"/>
    <property type="match status" value="1"/>
</dbReference>
<dbReference type="EMBL" id="CP001629">
    <property type="protein sequence ID" value="ACU88412.1"/>
    <property type="molecule type" value="Genomic_DNA"/>
</dbReference>
<evidence type="ECO:0000256" key="7">
    <source>
        <dbReference type="ARBA" id="ARBA00023186"/>
    </source>
</evidence>
<keyword evidence="5" id="KW-0862">Zinc</keyword>
<feature type="domain" description="J" evidence="8">
    <location>
        <begin position="5"/>
        <end position="70"/>
    </location>
</feature>
<dbReference type="Gene3D" id="1.10.287.110">
    <property type="entry name" value="DnaJ domain"/>
    <property type="match status" value="1"/>
</dbReference>
<protein>
    <submittedName>
        <fullName evidence="9">Chaperone DnaJ domain protein</fullName>
    </submittedName>
</protein>
<evidence type="ECO:0000313" key="9">
    <source>
        <dbReference type="EMBL" id="ACU88412.1"/>
    </source>
</evidence>
<evidence type="ECO:0000256" key="5">
    <source>
        <dbReference type="ARBA" id="ARBA00022833"/>
    </source>
</evidence>
<keyword evidence="2" id="KW-0479">Metal-binding</keyword>
<dbReference type="CDD" id="cd06257">
    <property type="entry name" value="DnaJ"/>
    <property type="match status" value="1"/>
</dbReference>
<keyword evidence="6" id="KW-0238">DNA-binding</keyword>
<dbReference type="InterPro" id="IPR008971">
    <property type="entry name" value="HSP40/DnaJ_pept-bd"/>
</dbReference>
<dbReference type="Gene3D" id="2.60.260.20">
    <property type="entry name" value="Urease metallochaperone UreE, N-terminal domain"/>
    <property type="match status" value="2"/>
</dbReference>
<dbReference type="GO" id="GO:0051082">
    <property type="term" value="F:unfolded protein binding"/>
    <property type="evidence" value="ECO:0007669"/>
    <property type="project" value="InterPro"/>
</dbReference>
<dbReference type="InterPro" id="IPR036869">
    <property type="entry name" value="J_dom_sf"/>
</dbReference>
<keyword evidence="10" id="KW-1185">Reference proteome</keyword>
<sequence>MEYKDYYNLLGVAKGASKEEVGKAFKKLARKYHPDLNPNDPAAEGKFKEINEAYEVLKDPEKRKLYDSLGPNWKEGQNFQPPPGYENFQFRSGGFGGEGFSDFFETIFGQTGGFGQAGGFGGSRFGGDPFGRPSRSRGRDAEVRLTLNMEEAYRGGLKTITLQEQVRGADGMPRMQSKTLEVNIPAGVKDGAKIRLSGQGSPGSGGGPAGDLLLQVAIAEHPLFRLEGVNVVYDLRLAPWEAVLGCSVRIPTLDGPVDMNIPAGLSSGQKLRLAGKGLGKGESQGDQFVRIAIRSPKTLTDRERELWEELSAIATFQAR</sequence>
<dbReference type="InterPro" id="IPR001623">
    <property type="entry name" value="DnaJ_domain"/>
</dbReference>
<dbReference type="eggNOG" id="COG0484">
    <property type="taxonomic scope" value="Bacteria"/>
</dbReference>
<reference evidence="9 10" key="1">
    <citation type="journal article" date="2009" name="Stand. Genomic Sci.">
        <title>Complete genome sequence of Desulfomicrobium baculatum type strain (X).</title>
        <authorList>
            <person name="Copeland A."/>
            <person name="Spring S."/>
            <person name="Goker M."/>
            <person name="Schneider S."/>
            <person name="Lapidus A."/>
            <person name="Del Rio T.G."/>
            <person name="Tice H."/>
            <person name="Cheng J.F."/>
            <person name="Chen F."/>
            <person name="Nolan M."/>
            <person name="Bruce D."/>
            <person name="Goodwin L."/>
            <person name="Pitluck S."/>
            <person name="Ivanova N."/>
            <person name="Mavrommatis K."/>
            <person name="Ovchinnikova G."/>
            <person name="Pati A."/>
            <person name="Chen A."/>
            <person name="Palaniappan K."/>
            <person name="Land M."/>
            <person name="Hauser L."/>
            <person name="Chang Y.J."/>
            <person name="Jeffries C.C."/>
            <person name="Meincke L."/>
            <person name="Sims D."/>
            <person name="Brettin T."/>
            <person name="Detter J.C."/>
            <person name="Han C."/>
            <person name="Chain P."/>
            <person name="Bristow J."/>
            <person name="Eisen J.A."/>
            <person name="Markowitz V."/>
            <person name="Hugenholtz P."/>
            <person name="Kyrpides N.C."/>
            <person name="Klenk H.P."/>
            <person name="Lucas S."/>
        </authorList>
    </citation>
    <scope>NUCLEOTIDE SEQUENCE [LARGE SCALE GENOMIC DNA]</scope>
    <source>
        <strain evidence="10">DSM 4028 / VKM B-1378 / X</strain>
    </source>
</reference>
<dbReference type="PROSITE" id="PS50076">
    <property type="entry name" value="DNAJ_2"/>
    <property type="match status" value="1"/>
</dbReference>
<dbReference type="STRING" id="525897.Dbac_0285"/>